<keyword evidence="3" id="KW-1185">Reference proteome</keyword>
<comment type="similarity">
    <text evidence="1">Belongs to the short-chain dehydrogenases/reductases (SDR) family.</text>
</comment>
<evidence type="ECO:0000313" key="2">
    <source>
        <dbReference type="EMBL" id="TWG87443.1"/>
    </source>
</evidence>
<dbReference type="PRINTS" id="PR00080">
    <property type="entry name" value="SDRFAMILY"/>
</dbReference>
<proteinExistence type="inferred from homology"/>
<dbReference type="FunFam" id="3.40.50.720:FF:000084">
    <property type="entry name" value="Short-chain dehydrogenase reductase"/>
    <property type="match status" value="1"/>
</dbReference>
<dbReference type="OrthoDB" id="8665216at2"/>
<evidence type="ECO:0000256" key="1">
    <source>
        <dbReference type="ARBA" id="ARBA00006484"/>
    </source>
</evidence>
<dbReference type="Proteomes" id="UP000318141">
    <property type="component" value="Unassembled WGS sequence"/>
</dbReference>
<dbReference type="EMBL" id="VLJN01000009">
    <property type="protein sequence ID" value="TWG87443.1"/>
    <property type="molecule type" value="Genomic_DNA"/>
</dbReference>
<dbReference type="PRINTS" id="PR00081">
    <property type="entry name" value="GDHRDH"/>
</dbReference>
<comment type="caution">
    <text evidence="2">The sequence shown here is derived from an EMBL/GenBank/DDBJ whole genome shotgun (WGS) entry which is preliminary data.</text>
</comment>
<sequence length="248" mass="25804">MATTASNARGRTALVTGGSRGIGAEIIRELTGAGMSVINLDRDAPAAAVERSRHVQVDLSDADALAGTLESLTREEEILCVVNNAAVGGPLRLEQVTVEAFDRLNNTNLRAALLCAQAALPAMKRARWGRIVNITSRAALGKEGRSIYGATKAGLISLTRTWALELGQHGITVNAVGPGPINTELFARSNPPDSPTTKAIVAGIPVKRIGEPRDVAHAVGFFASEQASFVTGQVLYVCGGLTVGNTGI</sequence>
<protein>
    <submittedName>
        <fullName evidence="2">NAD(P)-dependent dehydrogenase (Short-subunit alcohol dehydrogenase family)</fullName>
    </submittedName>
</protein>
<organism evidence="2 3">
    <name type="scientific">Cupriavidus gilardii J11</name>
    <dbReference type="NCBI Taxonomy" id="936133"/>
    <lineage>
        <taxon>Bacteria</taxon>
        <taxon>Pseudomonadati</taxon>
        <taxon>Pseudomonadota</taxon>
        <taxon>Betaproteobacteria</taxon>
        <taxon>Burkholderiales</taxon>
        <taxon>Burkholderiaceae</taxon>
        <taxon>Cupriavidus</taxon>
    </lineage>
</organism>
<evidence type="ECO:0000313" key="3">
    <source>
        <dbReference type="Proteomes" id="UP000318141"/>
    </source>
</evidence>
<dbReference type="GO" id="GO:0030497">
    <property type="term" value="P:fatty acid elongation"/>
    <property type="evidence" value="ECO:0007669"/>
    <property type="project" value="TreeGrafter"/>
</dbReference>
<dbReference type="InterPro" id="IPR002347">
    <property type="entry name" value="SDR_fam"/>
</dbReference>
<dbReference type="SUPFAM" id="SSF51735">
    <property type="entry name" value="NAD(P)-binding Rossmann-fold domains"/>
    <property type="match status" value="1"/>
</dbReference>
<dbReference type="InterPro" id="IPR036291">
    <property type="entry name" value="NAD(P)-bd_dom_sf"/>
</dbReference>
<dbReference type="Pfam" id="PF13561">
    <property type="entry name" value="adh_short_C2"/>
    <property type="match status" value="1"/>
</dbReference>
<dbReference type="AlphaFoldDB" id="A0A562BRP6"/>
<reference evidence="2 3" key="1">
    <citation type="submission" date="2019-07" db="EMBL/GenBank/DDBJ databases">
        <title>Genome sequencing of lignin-degrading bacterial isolates.</title>
        <authorList>
            <person name="Gladden J."/>
        </authorList>
    </citation>
    <scope>NUCLEOTIDE SEQUENCE [LARGE SCALE GENOMIC DNA]</scope>
    <source>
        <strain evidence="2 3">J11</strain>
    </source>
</reference>
<dbReference type="Gene3D" id="3.40.50.720">
    <property type="entry name" value="NAD(P)-binding Rossmann-like Domain"/>
    <property type="match status" value="1"/>
</dbReference>
<dbReference type="CDD" id="cd05233">
    <property type="entry name" value="SDR_c"/>
    <property type="match status" value="1"/>
</dbReference>
<accession>A0A562BRP6</accession>
<dbReference type="PANTHER" id="PTHR42760">
    <property type="entry name" value="SHORT-CHAIN DEHYDROGENASES/REDUCTASES FAMILY MEMBER"/>
    <property type="match status" value="1"/>
</dbReference>
<dbReference type="PANTHER" id="PTHR42760:SF40">
    <property type="entry name" value="3-OXOACYL-[ACYL-CARRIER-PROTEIN] REDUCTASE, CHLOROPLASTIC"/>
    <property type="match status" value="1"/>
</dbReference>
<gene>
    <name evidence="2" type="ORF">L602_001700000350</name>
</gene>
<name>A0A562BRP6_9BURK</name>
<dbReference type="GO" id="GO:0016616">
    <property type="term" value="F:oxidoreductase activity, acting on the CH-OH group of donors, NAD or NADP as acceptor"/>
    <property type="evidence" value="ECO:0007669"/>
    <property type="project" value="TreeGrafter"/>
</dbReference>